<protein>
    <submittedName>
        <fullName evidence="1">Uncharacterized protein</fullName>
    </submittedName>
</protein>
<accession>A0ACD3B7T0</accession>
<evidence type="ECO:0000313" key="1">
    <source>
        <dbReference type="EMBL" id="TFK73905.1"/>
    </source>
</evidence>
<dbReference type="Proteomes" id="UP000308600">
    <property type="component" value="Unassembled WGS sequence"/>
</dbReference>
<evidence type="ECO:0000313" key="2">
    <source>
        <dbReference type="Proteomes" id="UP000308600"/>
    </source>
</evidence>
<name>A0ACD3B7T0_9AGAR</name>
<reference evidence="1 2" key="1">
    <citation type="journal article" date="2019" name="Nat. Ecol. Evol.">
        <title>Megaphylogeny resolves global patterns of mushroom evolution.</title>
        <authorList>
            <person name="Varga T."/>
            <person name="Krizsan K."/>
            <person name="Foldi C."/>
            <person name="Dima B."/>
            <person name="Sanchez-Garcia M."/>
            <person name="Sanchez-Ramirez S."/>
            <person name="Szollosi G.J."/>
            <person name="Szarkandi J.G."/>
            <person name="Papp V."/>
            <person name="Albert L."/>
            <person name="Andreopoulos W."/>
            <person name="Angelini C."/>
            <person name="Antonin V."/>
            <person name="Barry K.W."/>
            <person name="Bougher N.L."/>
            <person name="Buchanan P."/>
            <person name="Buyck B."/>
            <person name="Bense V."/>
            <person name="Catcheside P."/>
            <person name="Chovatia M."/>
            <person name="Cooper J."/>
            <person name="Damon W."/>
            <person name="Desjardin D."/>
            <person name="Finy P."/>
            <person name="Geml J."/>
            <person name="Haridas S."/>
            <person name="Hughes K."/>
            <person name="Justo A."/>
            <person name="Karasinski D."/>
            <person name="Kautmanova I."/>
            <person name="Kiss B."/>
            <person name="Kocsube S."/>
            <person name="Kotiranta H."/>
            <person name="LaButti K.M."/>
            <person name="Lechner B.E."/>
            <person name="Liimatainen K."/>
            <person name="Lipzen A."/>
            <person name="Lukacs Z."/>
            <person name="Mihaltcheva S."/>
            <person name="Morgado L.N."/>
            <person name="Niskanen T."/>
            <person name="Noordeloos M.E."/>
            <person name="Ohm R.A."/>
            <person name="Ortiz-Santana B."/>
            <person name="Ovrebo C."/>
            <person name="Racz N."/>
            <person name="Riley R."/>
            <person name="Savchenko A."/>
            <person name="Shiryaev A."/>
            <person name="Soop K."/>
            <person name="Spirin V."/>
            <person name="Szebenyi C."/>
            <person name="Tomsovsky M."/>
            <person name="Tulloss R.E."/>
            <person name="Uehling J."/>
            <person name="Grigoriev I.V."/>
            <person name="Vagvolgyi C."/>
            <person name="Papp T."/>
            <person name="Martin F.M."/>
            <person name="Miettinen O."/>
            <person name="Hibbett D.S."/>
            <person name="Nagy L.G."/>
        </authorList>
    </citation>
    <scope>NUCLEOTIDE SEQUENCE [LARGE SCALE GENOMIC DNA]</scope>
    <source>
        <strain evidence="1 2">NL-1719</strain>
    </source>
</reference>
<organism evidence="1 2">
    <name type="scientific">Pluteus cervinus</name>
    <dbReference type="NCBI Taxonomy" id="181527"/>
    <lineage>
        <taxon>Eukaryota</taxon>
        <taxon>Fungi</taxon>
        <taxon>Dikarya</taxon>
        <taxon>Basidiomycota</taxon>
        <taxon>Agaricomycotina</taxon>
        <taxon>Agaricomycetes</taxon>
        <taxon>Agaricomycetidae</taxon>
        <taxon>Agaricales</taxon>
        <taxon>Pluteineae</taxon>
        <taxon>Pluteaceae</taxon>
        <taxon>Pluteus</taxon>
    </lineage>
</organism>
<keyword evidence="2" id="KW-1185">Reference proteome</keyword>
<dbReference type="EMBL" id="ML208272">
    <property type="protein sequence ID" value="TFK73905.1"/>
    <property type="molecule type" value="Genomic_DNA"/>
</dbReference>
<gene>
    <name evidence="1" type="ORF">BDN72DRAFT_834231</name>
</gene>
<sequence length="475" mass="52781">MSRSSYPLQAPRPRPPPPPLQFESSTFDTPPQTLLYDLPSTTSMSPPPTSPRSRASRIMSPNSPPFPGRTLTPKSGRPTPPPSARNRSATPSGVSSTDLEKFAELCRAWYFNQDDEAGRLMSQTLTNLPSSQRAPYSRLQASIRSAYHRSVNARRTAEFRAHLSATQPGASLMPHSRADPRGKAAAKERHERMERFLRSWCTMGMPGTRPFFEALWALVRLQVLPENLGGAGAFRIDWEIDDAVFKEAAGKDFMLEAIDVLKGVLGFEESQSSTSPSGANEFEPFTPPIHARSRSQPLSAAKEDSNTGTVQPKRARAPSDPFLDTPAVSRSAGSSSSHLSGAVTIPSSSTNAREEPRRSEDQHKNIFLGRGESAFDDVDEVYLRIWTSPDLTNPEYHELLKLFPTFITRRPIPRFPTTTAQGRQPDIEEGDDEGQEGKQIHFGTGSMWVGPKQRADGWQGGWWTRFVLWCRRVFC</sequence>
<proteinExistence type="predicted"/>